<dbReference type="Proteomes" id="UP001500556">
    <property type="component" value="Unassembled WGS sequence"/>
</dbReference>
<gene>
    <name evidence="2" type="ORF">GCM10025782_35320</name>
</gene>
<sequence>MGELELAGYLVRSRRRARLSQREMAQRLGLAHSTLASYERGARRVPEQVLAGALSLAGLRLAVLDDAGHEVLPFPEDAVRDNAGRRFPAHLEVQPPDRLPREAIRSPRYDRHPPRAWYHLRGTAQGPAEDVGDREHPTTLELALRQQRLRAARAARRAAGPRSVGQDD</sequence>
<dbReference type="SMART" id="SM00530">
    <property type="entry name" value="HTH_XRE"/>
    <property type="match status" value="1"/>
</dbReference>
<reference evidence="3" key="1">
    <citation type="journal article" date="2019" name="Int. J. Syst. Evol. Microbiol.">
        <title>The Global Catalogue of Microorganisms (GCM) 10K type strain sequencing project: providing services to taxonomists for standard genome sequencing and annotation.</title>
        <authorList>
            <consortium name="The Broad Institute Genomics Platform"/>
            <consortium name="The Broad Institute Genome Sequencing Center for Infectious Disease"/>
            <person name="Wu L."/>
            <person name="Ma J."/>
        </authorList>
    </citation>
    <scope>NUCLEOTIDE SEQUENCE [LARGE SCALE GENOMIC DNA]</scope>
    <source>
        <strain evidence="3">JCM 18961</strain>
    </source>
</reference>
<evidence type="ECO:0000313" key="3">
    <source>
        <dbReference type="Proteomes" id="UP001500556"/>
    </source>
</evidence>
<feature type="domain" description="HTH cro/C1-type" evidence="1">
    <location>
        <begin position="10"/>
        <end position="64"/>
    </location>
</feature>
<keyword evidence="3" id="KW-1185">Reference proteome</keyword>
<evidence type="ECO:0000259" key="1">
    <source>
        <dbReference type="PROSITE" id="PS50943"/>
    </source>
</evidence>
<dbReference type="Pfam" id="PF13560">
    <property type="entry name" value="HTH_31"/>
    <property type="match status" value="1"/>
</dbReference>
<proteinExistence type="predicted"/>
<dbReference type="SUPFAM" id="SSF47413">
    <property type="entry name" value="lambda repressor-like DNA-binding domains"/>
    <property type="match status" value="1"/>
</dbReference>
<evidence type="ECO:0000313" key="2">
    <source>
        <dbReference type="EMBL" id="GAA4732914.1"/>
    </source>
</evidence>
<dbReference type="InterPro" id="IPR001387">
    <property type="entry name" value="Cro/C1-type_HTH"/>
</dbReference>
<dbReference type="RefSeq" id="WP_345505183.1">
    <property type="nucleotide sequence ID" value="NZ_BAABLO010000013.1"/>
</dbReference>
<dbReference type="EMBL" id="BAABLO010000013">
    <property type="protein sequence ID" value="GAA4732914.1"/>
    <property type="molecule type" value="Genomic_DNA"/>
</dbReference>
<dbReference type="Gene3D" id="1.10.260.40">
    <property type="entry name" value="lambda repressor-like DNA-binding domains"/>
    <property type="match status" value="1"/>
</dbReference>
<organism evidence="2 3">
    <name type="scientific">Pedococcus ginsenosidimutans</name>
    <dbReference type="NCBI Taxonomy" id="490570"/>
    <lineage>
        <taxon>Bacteria</taxon>
        <taxon>Bacillati</taxon>
        <taxon>Actinomycetota</taxon>
        <taxon>Actinomycetes</taxon>
        <taxon>Micrococcales</taxon>
        <taxon>Intrasporangiaceae</taxon>
        <taxon>Pedococcus</taxon>
    </lineage>
</organism>
<dbReference type="PROSITE" id="PS50943">
    <property type="entry name" value="HTH_CROC1"/>
    <property type="match status" value="1"/>
</dbReference>
<accession>A0ABP8YKR2</accession>
<name>A0ABP8YKR2_9MICO</name>
<dbReference type="InterPro" id="IPR010982">
    <property type="entry name" value="Lambda_DNA-bd_dom_sf"/>
</dbReference>
<comment type="caution">
    <text evidence="2">The sequence shown here is derived from an EMBL/GenBank/DDBJ whole genome shotgun (WGS) entry which is preliminary data.</text>
</comment>
<dbReference type="CDD" id="cd00093">
    <property type="entry name" value="HTH_XRE"/>
    <property type="match status" value="1"/>
</dbReference>
<protein>
    <recommendedName>
        <fullName evidence="1">HTH cro/C1-type domain-containing protein</fullName>
    </recommendedName>
</protein>